<feature type="signal peptide" evidence="1">
    <location>
        <begin position="1"/>
        <end position="24"/>
    </location>
</feature>
<evidence type="ECO:0000313" key="2">
    <source>
        <dbReference type="EMBL" id="BAM04555.1"/>
    </source>
</evidence>
<name>I0IH17_PHYMF</name>
<keyword evidence="1" id="KW-0732">Signal</keyword>
<dbReference type="KEGG" id="phm:PSMK_23960"/>
<dbReference type="HOGENOM" id="CLU_2181448_0_0_0"/>
<dbReference type="Proteomes" id="UP000007881">
    <property type="component" value="Chromosome"/>
</dbReference>
<proteinExistence type="predicted"/>
<dbReference type="AlphaFoldDB" id="I0IH17"/>
<sequence>MPPPAVPRLLVLVAAAAGSGCVTATPATPAPGDAGAGPAVLPGTPAPRAGAWYASRLDGGRGVFAGHEGPVLATRTTRTRGGLRVGADGRVRDTLSTSTRGESVVQGVR</sequence>
<accession>I0IH17</accession>
<organism evidence="2 3">
    <name type="scientific">Phycisphaera mikurensis (strain NBRC 102666 / KCTC 22515 / FYK2301M01)</name>
    <dbReference type="NCBI Taxonomy" id="1142394"/>
    <lineage>
        <taxon>Bacteria</taxon>
        <taxon>Pseudomonadati</taxon>
        <taxon>Planctomycetota</taxon>
        <taxon>Phycisphaerae</taxon>
        <taxon>Phycisphaerales</taxon>
        <taxon>Phycisphaeraceae</taxon>
        <taxon>Phycisphaera</taxon>
    </lineage>
</organism>
<dbReference type="STRING" id="1142394.PSMK_23960"/>
<feature type="chain" id="PRO_5003629677" evidence="1">
    <location>
        <begin position="25"/>
        <end position="109"/>
    </location>
</feature>
<gene>
    <name evidence="2" type="ordered locus">PSMK_23960</name>
</gene>
<evidence type="ECO:0000256" key="1">
    <source>
        <dbReference type="SAM" id="SignalP"/>
    </source>
</evidence>
<keyword evidence="3" id="KW-1185">Reference proteome</keyword>
<dbReference type="RefSeq" id="WP_014437768.1">
    <property type="nucleotide sequence ID" value="NC_017080.1"/>
</dbReference>
<protein>
    <submittedName>
        <fullName evidence="2">Uncharacterized protein</fullName>
    </submittedName>
</protein>
<dbReference type="EMBL" id="AP012338">
    <property type="protein sequence ID" value="BAM04555.1"/>
    <property type="molecule type" value="Genomic_DNA"/>
</dbReference>
<evidence type="ECO:0000313" key="3">
    <source>
        <dbReference type="Proteomes" id="UP000007881"/>
    </source>
</evidence>
<reference evidence="2 3" key="1">
    <citation type="submission" date="2012-02" db="EMBL/GenBank/DDBJ databases">
        <title>Complete genome sequence of Phycisphaera mikurensis NBRC 102666.</title>
        <authorList>
            <person name="Ankai A."/>
            <person name="Hosoyama A."/>
            <person name="Terui Y."/>
            <person name="Sekine M."/>
            <person name="Fukai R."/>
            <person name="Kato Y."/>
            <person name="Nakamura S."/>
            <person name="Yamada-Narita S."/>
            <person name="Kawakoshi A."/>
            <person name="Fukunaga Y."/>
            <person name="Yamazaki S."/>
            <person name="Fujita N."/>
        </authorList>
    </citation>
    <scope>NUCLEOTIDE SEQUENCE [LARGE SCALE GENOMIC DNA]</scope>
    <source>
        <strain evidence="3">NBRC 102666 / KCTC 22515 / FYK2301M01</strain>
    </source>
</reference>